<feature type="transmembrane region" description="Helical" evidence="6">
    <location>
        <begin position="458"/>
        <end position="483"/>
    </location>
</feature>
<keyword evidence="8" id="KW-1185">Reference proteome</keyword>
<dbReference type="EMBL" id="JBICBT010001129">
    <property type="protein sequence ID" value="KAL3081727.1"/>
    <property type="molecule type" value="Genomic_DNA"/>
</dbReference>
<gene>
    <name evidence="7" type="ORF">niasHT_036827</name>
</gene>
<dbReference type="SMART" id="SM01381">
    <property type="entry name" value="7TM_GPCR_Srsx"/>
    <property type="match status" value="1"/>
</dbReference>
<dbReference type="PANTHER" id="PTHR23360:SF5">
    <property type="entry name" value="G-PROTEIN COUPLED RECEPTORS FAMILY 1 PROFILE DOMAIN-CONTAINING PROTEIN"/>
    <property type="match status" value="1"/>
</dbReference>
<evidence type="ECO:0000256" key="4">
    <source>
        <dbReference type="ARBA" id="ARBA00023136"/>
    </source>
</evidence>
<dbReference type="Pfam" id="PF10320">
    <property type="entry name" value="7TM_GPCR_Srsx"/>
    <property type="match status" value="1"/>
</dbReference>
<keyword evidence="3 6" id="KW-1133">Transmembrane helix</keyword>
<organism evidence="7 8">
    <name type="scientific">Heterodera trifolii</name>
    <dbReference type="NCBI Taxonomy" id="157864"/>
    <lineage>
        <taxon>Eukaryota</taxon>
        <taxon>Metazoa</taxon>
        <taxon>Ecdysozoa</taxon>
        <taxon>Nematoda</taxon>
        <taxon>Chromadorea</taxon>
        <taxon>Rhabditida</taxon>
        <taxon>Tylenchina</taxon>
        <taxon>Tylenchomorpha</taxon>
        <taxon>Tylenchoidea</taxon>
        <taxon>Heteroderidae</taxon>
        <taxon>Heteroderinae</taxon>
        <taxon>Heterodera</taxon>
    </lineage>
</organism>
<keyword evidence="4 6" id="KW-0472">Membrane</keyword>
<evidence type="ECO:0000256" key="5">
    <source>
        <dbReference type="SAM" id="Coils"/>
    </source>
</evidence>
<dbReference type="InterPro" id="IPR000276">
    <property type="entry name" value="GPCR_Rhodpsn"/>
</dbReference>
<dbReference type="PANTHER" id="PTHR23360">
    <property type="entry name" value="G-PROTEIN COUPLED RECEPTORS FAMILY 1 PROFILE DOMAIN-CONTAINING PROTEIN-RELATED"/>
    <property type="match status" value="1"/>
</dbReference>
<feature type="transmembrane region" description="Helical" evidence="6">
    <location>
        <begin position="698"/>
        <end position="718"/>
    </location>
</feature>
<dbReference type="AlphaFoldDB" id="A0ABD2INS5"/>
<protein>
    <submittedName>
        <fullName evidence="7">Uncharacterized protein</fullName>
    </submittedName>
</protein>
<dbReference type="Gene3D" id="1.20.1070.10">
    <property type="entry name" value="Rhodopsin 7-helix transmembrane proteins"/>
    <property type="match status" value="1"/>
</dbReference>
<feature type="coiled-coil region" evidence="5">
    <location>
        <begin position="411"/>
        <end position="452"/>
    </location>
</feature>
<reference evidence="7 8" key="1">
    <citation type="submission" date="2024-10" db="EMBL/GenBank/DDBJ databases">
        <authorList>
            <person name="Kim D."/>
        </authorList>
    </citation>
    <scope>NUCLEOTIDE SEQUENCE [LARGE SCALE GENOMIC DNA]</scope>
    <source>
        <strain evidence="7">BH-2024</strain>
    </source>
</reference>
<comment type="caution">
    <text evidence="7">The sequence shown here is derived from an EMBL/GenBank/DDBJ whole genome shotgun (WGS) entry which is preliminary data.</text>
</comment>
<sequence length="760" mass="88248">MNVSFHKSKKCIRFRFMIEDDAFVAFVKGLDNFKQFFEHKQVTDSQSKELLARIYGIHLGTLYYMRKNWHCANVREELQKFFDQEECDRGQNYLDILYEYLANVYAGHEPAVRPVFVDNGFQNRYSFVKVVAELAQTSRNTFCHPTYIYNDNVKVPLLLFHLQNEEEWAHWKANLAQNSQKQRRDDEHFRAKFDEIMKKLFKKLGEKTVENGLENEEKLAPGNPSGPNGQAFPVNNEQCNLKNNNCFYDIIMGLPNYTLANAIEDKAFLVFMKRNKNFVKILSHIAEKRKKIHDYYKGCDIEDYIRKFEMNSGLLYLMRKKWHCANAKIKIGNECDNFRHYLDILYEFLFKVRFGIGAVKPAFQLRDPKLALALAFKYNIVQIAKESKATATEKQINPGPLEDLMLHKIFDEELEEMLEKWTKMVSEEKAELDAMNEQIKQIEENDSKYEAGFVSVEIAISGIITLICFFGIALNASLVYVTVKSKPIHSQCNVLIALYAFFAIFLLIGFCVKIVIFLFGINFITLGTCFWIQFINRSACVMAMLLQLCIGVERLMAVSFPIWYNMNGKYSVFKVLITICLIKVIVDKCVDYYGSSKNWEKLVRCELADPANQPEIVDYTVYNMLIIVVAEILCYAMLWLISWWRQSLTDIQGKRLLRSVILIMSINIMFNVGTNISFQYVFGWFNLSAFTLSHIARPVAYGFFVVGHCSSAPVLFITSSVYRRAYQSVLWPNHHQVTPVQNLQRQPIITNNVRTHTNPG</sequence>
<keyword evidence="2 6" id="KW-0812">Transmembrane</keyword>
<feature type="transmembrane region" description="Helical" evidence="6">
    <location>
        <begin position="621"/>
        <end position="644"/>
    </location>
</feature>
<feature type="transmembrane region" description="Helical" evidence="6">
    <location>
        <begin position="656"/>
        <end position="678"/>
    </location>
</feature>
<feature type="transmembrane region" description="Helical" evidence="6">
    <location>
        <begin position="495"/>
        <end position="524"/>
    </location>
</feature>
<evidence type="ECO:0000313" key="7">
    <source>
        <dbReference type="EMBL" id="KAL3081727.1"/>
    </source>
</evidence>
<evidence type="ECO:0000256" key="2">
    <source>
        <dbReference type="ARBA" id="ARBA00022692"/>
    </source>
</evidence>
<dbReference type="InterPro" id="IPR047130">
    <property type="entry name" value="7TM_GPCR_Srsx_nematod"/>
</dbReference>
<evidence type="ECO:0000256" key="1">
    <source>
        <dbReference type="ARBA" id="ARBA00004370"/>
    </source>
</evidence>
<comment type="subcellular location">
    <subcellularLocation>
        <location evidence="1">Membrane</location>
    </subcellularLocation>
</comment>
<dbReference type="GO" id="GO:0016020">
    <property type="term" value="C:membrane"/>
    <property type="evidence" value="ECO:0007669"/>
    <property type="project" value="UniProtKB-SubCell"/>
</dbReference>
<evidence type="ECO:0000256" key="6">
    <source>
        <dbReference type="SAM" id="Phobius"/>
    </source>
</evidence>
<proteinExistence type="predicted"/>
<keyword evidence="5" id="KW-0175">Coiled coil</keyword>
<dbReference type="InterPro" id="IPR019424">
    <property type="entry name" value="7TM_GPCR_Srsx"/>
</dbReference>
<accession>A0ABD2INS5</accession>
<dbReference type="SUPFAM" id="SSF81321">
    <property type="entry name" value="Family A G protein-coupled receptor-like"/>
    <property type="match status" value="1"/>
</dbReference>
<evidence type="ECO:0000313" key="8">
    <source>
        <dbReference type="Proteomes" id="UP001620626"/>
    </source>
</evidence>
<evidence type="ECO:0000256" key="3">
    <source>
        <dbReference type="ARBA" id="ARBA00022989"/>
    </source>
</evidence>
<name>A0ABD2INS5_9BILA</name>
<dbReference type="Proteomes" id="UP001620626">
    <property type="component" value="Unassembled WGS sequence"/>
</dbReference>